<dbReference type="InterPro" id="IPR054579">
    <property type="entry name" value="GCE-like_dom"/>
</dbReference>
<keyword evidence="2" id="KW-0732">Signal</keyword>
<protein>
    <submittedName>
        <fullName evidence="6">Prolyl oligopeptidase family serine peptidase</fullName>
    </submittedName>
</protein>
<feature type="region of interest" description="Disordered" evidence="4">
    <location>
        <begin position="333"/>
        <end position="353"/>
    </location>
</feature>
<organism evidence="6 7">
    <name type="scientific">Enterocloster aldenensis</name>
    <dbReference type="NCBI Taxonomy" id="358742"/>
    <lineage>
        <taxon>Bacteria</taxon>
        <taxon>Bacillati</taxon>
        <taxon>Bacillota</taxon>
        <taxon>Clostridia</taxon>
        <taxon>Lachnospirales</taxon>
        <taxon>Lachnospiraceae</taxon>
        <taxon>Enterocloster</taxon>
    </lineage>
</organism>
<dbReference type="EMBL" id="JAAITT010000044">
    <property type="protein sequence ID" value="NSJ51612.1"/>
    <property type="molecule type" value="Genomic_DNA"/>
</dbReference>
<keyword evidence="3" id="KW-0378">Hydrolase</keyword>
<sequence length="375" mass="42466">MIHIPENKRNVPSLFTCLDGTEVKTAEDWTGKRRPEILGILRKEEYGCLPDMGDVQINIRVAAVRQGGKIMNGRAVRKTVEVEAIRGDRNFIFTFEVFIPANADKPVPAFVEICNRGTMNCDPAREFYSSFYPAETIISRGYACAVFRTQEVAPDYEEGFSIGFHRLFPEYQDSRPDDAWGTITVWAWAASRVMDYFETEPLIDEKRAAVVGHSRGGKTALWCGAQDERFAMAVSSCSGNSGDAISRGKTGESISQILNRFPFWFAKNYQKYAGHEEEMPFDQHFLVALMAPRLVYTSTKTNDSWADPASEFESLVQASPVYGLFGLKGLDRQEPPLPENPLHEGSMGHHHKTGDHDMDEYDWNQYMNFADKHMR</sequence>
<keyword evidence="1" id="KW-0719">Serine esterase</keyword>
<evidence type="ECO:0000259" key="5">
    <source>
        <dbReference type="Pfam" id="PF22244"/>
    </source>
</evidence>
<dbReference type="RefSeq" id="WP_165642924.1">
    <property type="nucleotide sequence ID" value="NZ_JAAITT010000044.1"/>
</dbReference>
<feature type="domain" description="4-O-methyl-glucuronoyl methylesterase-like" evidence="5">
    <location>
        <begin position="85"/>
        <end position="326"/>
    </location>
</feature>
<evidence type="ECO:0000256" key="3">
    <source>
        <dbReference type="ARBA" id="ARBA00022801"/>
    </source>
</evidence>
<proteinExistence type="predicted"/>
<evidence type="ECO:0000313" key="7">
    <source>
        <dbReference type="Proteomes" id="UP000669239"/>
    </source>
</evidence>
<comment type="caution">
    <text evidence="6">The sequence shown here is derived from an EMBL/GenBank/DDBJ whole genome shotgun (WGS) entry which is preliminary data.</text>
</comment>
<dbReference type="Gene3D" id="3.40.50.1820">
    <property type="entry name" value="alpha/beta hydrolase"/>
    <property type="match status" value="1"/>
</dbReference>
<keyword evidence="7" id="KW-1185">Reference proteome</keyword>
<evidence type="ECO:0000256" key="2">
    <source>
        <dbReference type="ARBA" id="ARBA00022729"/>
    </source>
</evidence>
<evidence type="ECO:0000313" key="6">
    <source>
        <dbReference type="EMBL" id="NSJ51612.1"/>
    </source>
</evidence>
<dbReference type="Proteomes" id="UP000669239">
    <property type="component" value="Unassembled WGS sequence"/>
</dbReference>
<dbReference type="Pfam" id="PF22244">
    <property type="entry name" value="GCE_fung"/>
    <property type="match status" value="1"/>
</dbReference>
<accession>A0ABX2HSC9</accession>
<dbReference type="SUPFAM" id="SSF53474">
    <property type="entry name" value="alpha/beta-Hydrolases"/>
    <property type="match status" value="1"/>
</dbReference>
<reference evidence="6 7" key="1">
    <citation type="journal article" date="2020" name="Cell Host Microbe">
        <title>Functional and Genomic Variation between Human-Derived Isolates of Lachnospiraceae Reveals Inter- and Intra-Species Diversity.</title>
        <authorList>
            <person name="Sorbara M.T."/>
            <person name="Littmann E.R."/>
            <person name="Fontana E."/>
            <person name="Moody T.U."/>
            <person name="Kohout C.E."/>
            <person name="Gjonbalaj M."/>
            <person name="Eaton V."/>
            <person name="Seok R."/>
            <person name="Leiner I.M."/>
            <person name="Pamer E.G."/>
        </authorList>
    </citation>
    <scope>NUCLEOTIDE SEQUENCE [LARGE SCALE GENOMIC DNA]</scope>
    <source>
        <strain evidence="6 7">MSK.1.17</strain>
    </source>
</reference>
<evidence type="ECO:0000256" key="1">
    <source>
        <dbReference type="ARBA" id="ARBA00022487"/>
    </source>
</evidence>
<name>A0ABX2HSC9_9FIRM</name>
<evidence type="ECO:0000256" key="4">
    <source>
        <dbReference type="SAM" id="MobiDB-lite"/>
    </source>
</evidence>
<gene>
    <name evidence="6" type="ORF">G5B36_23315</name>
</gene>
<dbReference type="InterPro" id="IPR029058">
    <property type="entry name" value="AB_hydrolase_fold"/>
</dbReference>